<sequence length="144" mass="17020">MQDIVFFISENLILSSIWFFLLIIVILLIVKNFFLNFKFINNIQAIKLINKNNAIVIDTRSSKIFEKGHIVHSINIPLQKVSLKNINEIDLDKSFPIILIFHEVNEYNKYIREFIKSGFNDIFVLKNGIYNWNLDYLPLVTKEK</sequence>
<accession>W0P4C8</accession>
<dbReference type="PANTHER" id="PTHR43031">
    <property type="entry name" value="FAD-DEPENDENT OXIDOREDUCTASE"/>
    <property type="match status" value="1"/>
</dbReference>
<dbReference type="HOGENOM" id="CLU_089574_1_5_6"/>
<dbReference type="PANTHER" id="PTHR43031:SF18">
    <property type="entry name" value="RHODANESE-RELATED SULFURTRANSFERASES"/>
    <property type="match status" value="1"/>
</dbReference>
<protein>
    <submittedName>
        <fullName evidence="3">Yibn</fullName>
    </submittedName>
</protein>
<dbReference type="Proteomes" id="UP000019087">
    <property type="component" value="Chromosome"/>
</dbReference>
<name>W0P4C8_BUCMP</name>
<evidence type="ECO:0000259" key="2">
    <source>
        <dbReference type="PROSITE" id="PS50206"/>
    </source>
</evidence>
<dbReference type="InterPro" id="IPR050229">
    <property type="entry name" value="GlpE_sulfurtransferase"/>
</dbReference>
<feature type="domain" description="Rhodanese" evidence="2">
    <location>
        <begin position="50"/>
        <end position="141"/>
    </location>
</feature>
<keyword evidence="1" id="KW-0472">Membrane</keyword>
<dbReference type="RefSeq" id="WP_025368709.1">
    <property type="nucleotide sequence ID" value="NZ_CP002697.1"/>
</dbReference>
<dbReference type="InterPro" id="IPR036873">
    <property type="entry name" value="Rhodanese-like_dom_sf"/>
</dbReference>
<dbReference type="SMART" id="SM00450">
    <property type="entry name" value="RHOD"/>
    <property type="match status" value="1"/>
</dbReference>
<proteinExistence type="predicted"/>
<dbReference type="SUPFAM" id="SSF52821">
    <property type="entry name" value="Rhodanese/Cell cycle control phosphatase"/>
    <property type="match status" value="1"/>
</dbReference>
<dbReference type="Pfam" id="PF00581">
    <property type="entry name" value="Rhodanese"/>
    <property type="match status" value="1"/>
</dbReference>
<feature type="transmembrane region" description="Helical" evidence="1">
    <location>
        <begin position="12"/>
        <end position="30"/>
    </location>
</feature>
<evidence type="ECO:0000313" key="3">
    <source>
        <dbReference type="EMBL" id="AHG60312.1"/>
    </source>
</evidence>
<evidence type="ECO:0000256" key="1">
    <source>
        <dbReference type="SAM" id="Phobius"/>
    </source>
</evidence>
<dbReference type="CDD" id="cd00158">
    <property type="entry name" value="RHOD"/>
    <property type="match status" value="1"/>
</dbReference>
<organism evidence="3 4">
    <name type="scientific">Buchnera aphidicola str. USDA</name>
    <name type="common">Myzus persicae</name>
    <dbReference type="NCBI Taxonomy" id="1009856"/>
    <lineage>
        <taxon>Bacteria</taxon>
        <taxon>Pseudomonadati</taxon>
        <taxon>Pseudomonadota</taxon>
        <taxon>Gammaproteobacteria</taxon>
        <taxon>Enterobacterales</taxon>
        <taxon>Erwiniaceae</taxon>
        <taxon>Buchnera</taxon>
    </lineage>
</organism>
<dbReference type="PATRIC" id="fig|1009856.3.peg.48"/>
<reference evidence="3 4" key="1">
    <citation type="journal article" date="2013" name="BMC Genomics">
        <title>Comparative analysis of genome sequences from four strains of the Buchnera aphidicola Mp endosymbion of the green peach aphid, Myzus persicae.</title>
        <authorList>
            <person name="Jiang Z."/>
            <person name="Jones D.H."/>
            <person name="Khuri S."/>
            <person name="Tsinoremas N.F."/>
            <person name="Wyss T."/>
            <person name="Jander G."/>
            <person name="Wilson A.C."/>
        </authorList>
    </citation>
    <scope>NUCLEOTIDE SEQUENCE [LARGE SCALE GENOMIC DNA]</scope>
    <source>
        <strain evidence="4">str. USDA (Myzus persicae)</strain>
    </source>
</reference>
<keyword evidence="1" id="KW-0812">Transmembrane</keyword>
<dbReference type="EMBL" id="CP002697">
    <property type="protein sequence ID" value="AHG60312.1"/>
    <property type="molecule type" value="Genomic_DNA"/>
</dbReference>
<dbReference type="Gene3D" id="3.40.250.10">
    <property type="entry name" value="Rhodanese-like domain"/>
    <property type="match status" value="1"/>
</dbReference>
<dbReference type="AlphaFoldDB" id="W0P4C8"/>
<keyword evidence="1" id="KW-1133">Transmembrane helix</keyword>
<gene>
    <name evidence="3" type="primary">yibn</name>
    <name evidence="3" type="ORF">BUMPUSDA_CDS00537</name>
</gene>
<dbReference type="KEGG" id="bapu:BUMPUSDA_CDS00537"/>
<dbReference type="PROSITE" id="PS50206">
    <property type="entry name" value="RHODANESE_3"/>
    <property type="match status" value="1"/>
</dbReference>
<dbReference type="InterPro" id="IPR001763">
    <property type="entry name" value="Rhodanese-like_dom"/>
</dbReference>
<evidence type="ECO:0000313" key="4">
    <source>
        <dbReference type="Proteomes" id="UP000019087"/>
    </source>
</evidence>